<accession>A0AAW1S3L2</accession>
<evidence type="ECO:0000313" key="1">
    <source>
        <dbReference type="EMBL" id="KAK9840672.1"/>
    </source>
</evidence>
<reference evidence="1 2" key="1">
    <citation type="journal article" date="2024" name="Nat. Commun.">
        <title>Phylogenomics reveals the evolutionary origins of lichenization in chlorophyte algae.</title>
        <authorList>
            <person name="Puginier C."/>
            <person name="Libourel C."/>
            <person name="Otte J."/>
            <person name="Skaloud P."/>
            <person name="Haon M."/>
            <person name="Grisel S."/>
            <person name="Petersen M."/>
            <person name="Berrin J.G."/>
            <person name="Delaux P.M."/>
            <person name="Dal Grande F."/>
            <person name="Keller J."/>
        </authorList>
    </citation>
    <scope>NUCLEOTIDE SEQUENCE [LARGE SCALE GENOMIC DNA]</scope>
    <source>
        <strain evidence="1 2">SAG 2523</strain>
    </source>
</reference>
<dbReference type="AlphaFoldDB" id="A0AAW1S3L2"/>
<keyword evidence="2" id="KW-1185">Reference proteome</keyword>
<protein>
    <submittedName>
        <fullName evidence="1">Uncharacterized protein</fullName>
    </submittedName>
</protein>
<dbReference type="Proteomes" id="UP001485043">
    <property type="component" value="Unassembled WGS sequence"/>
</dbReference>
<evidence type="ECO:0000313" key="2">
    <source>
        <dbReference type="Proteomes" id="UP001485043"/>
    </source>
</evidence>
<proteinExistence type="predicted"/>
<sequence>MFPLTVIGQRQLIPLGALCSIDPHLVYHTVVAGMSAAVEACNGAQTSRFFRQLQRSLADASLLGIVCYNHSTQKDLSSVAQESHKLNLPIHSALWSHDCTPVSTSQLKQIRMLLDVWQRNRDDVASNELDTLASLPGSKLGCLSHLSRAEIFDKTEDLLTADALRLEIDLSLTMGLIHSVFTSFQVASFLGAIYPYFCDWIVLAKLLAAQPLPPA</sequence>
<organism evidence="1 2">
    <name type="scientific">Apatococcus fuscideae</name>
    <dbReference type="NCBI Taxonomy" id="2026836"/>
    <lineage>
        <taxon>Eukaryota</taxon>
        <taxon>Viridiplantae</taxon>
        <taxon>Chlorophyta</taxon>
        <taxon>core chlorophytes</taxon>
        <taxon>Trebouxiophyceae</taxon>
        <taxon>Chlorellales</taxon>
        <taxon>Chlorellaceae</taxon>
        <taxon>Apatococcus</taxon>
    </lineage>
</organism>
<name>A0AAW1S3L2_9CHLO</name>
<dbReference type="EMBL" id="JALJOV010001814">
    <property type="protein sequence ID" value="KAK9840672.1"/>
    <property type="molecule type" value="Genomic_DNA"/>
</dbReference>
<comment type="caution">
    <text evidence="1">The sequence shown here is derived from an EMBL/GenBank/DDBJ whole genome shotgun (WGS) entry which is preliminary data.</text>
</comment>
<gene>
    <name evidence="1" type="ORF">WJX84_007026</name>
</gene>